<reference evidence="2 3" key="1">
    <citation type="submission" date="2016-03" db="EMBL/GenBank/DDBJ databases">
        <title>Draft genome sequence of Gluconobacter cerinus strain CECT 9110.</title>
        <authorList>
            <person name="Sainz F."/>
            <person name="Mas A."/>
            <person name="Torija M.J."/>
        </authorList>
    </citation>
    <scope>NUCLEOTIDE SEQUENCE [LARGE SCALE GENOMIC DNA]</scope>
    <source>
        <strain evidence="2 3">CECT 9110</strain>
    </source>
</reference>
<sequence>MYVILGGTGHVGRAVAQTVLAAGHDVTVVTRQVVAASEQRHDGVDYAAVDVNDTDTLRALFQRAQRVFVLNPPAAVSGNTDVEERKTVFSILKALRGVALEKVVVQSTYGAQPGEHFGDLGVLYELEQGAQALNVPVCIVRAAYYMSNWAGAISAAKATGVLQTFLPPTQAFPMVAPEDVGSLAGQLLMSDVEERGIHNIEGPESYTPSDVAAVLSRLVGRAVQVQVIPQERWYEAYRGNGFSKEAAQSYANMTGLFVHQHYDRPADPVRGSTSLEVCLKRYA</sequence>
<evidence type="ECO:0000313" key="3">
    <source>
        <dbReference type="Proteomes" id="UP000077786"/>
    </source>
</evidence>
<proteinExistence type="predicted"/>
<dbReference type="Gene3D" id="3.90.25.10">
    <property type="entry name" value="UDP-galactose 4-epimerase, domain 1"/>
    <property type="match status" value="1"/>
</dbReference>
<evidence type="ECO:0000313" key="2">
    <source>
        <dbReference type="EMBL" id="OAJ68386.1"/>
    </source>
</evidence>
<dbReference type="Gene3D" id="3.40.50.720">
    <property type="entry name" value="NAD(P)-binding Rossmann-like Domain"/>
    <property type="match status" value="1"/>
</dbReference>
<name>A0A1B6VME0_9PROT</name>
<dbReference type="OrthoDB" id="7352262at2"/>
<dbReference type="SUPFAM" id="SSF51735">
    <property type="entry name" value="NAD(P)-binding Rossmann-fold domains"/>
    <property type="match status" value="1"/>
</dbReference>
<organism evidence="2 3">
    <name type="scientific">Gluconobacter cerinus</name>
    <dbReference type="NCBI Taxonomy" id="38307"/>
    <lineage>
        <taxon>Bacteria</taxon>
        <taxon>Pseudomonadati</taxon>
        <taxon>Pseudomonadota</taxon>
        <taxon>Alphaproteobacteria</taxon>
        <taxon>Acetobacterales</taxon>
        <taxon>Acetobacteraceae</taxon>
        <taxon>Gluconobacter</taxon>
    </lineage>
</organism>
<dbReference type="EMBL" id="LUTU01000005">
    <property type="protein sequence ID" value="OAJ68386.1"/>
    <property type="molecule type" value="Genomic_DNA"/>
</dbReference>
<dbReference type="PANTHER" id="PTHR43162">
    <property type="match status" value="1"/>
</dbReference>
<dbReference type="InterPro" id="IPR008030">
    <property type="entry name" value="NmrA-like"/>
</dbReference>
<dbReference type="PANTHER" id="PTHR43162:SF1">
    <property type="entry name" value="PRESTALK A DIFFERENTIATION PROTEIN A"/>
    <property type="match status" value="1"/>
</dbReference>
<dbReference type="Proteomes" id="UP000077786">
    <property type="component" value="Unassembled WGS sequence"/>
</dbReference>
<feature type="domain" description="NmrA-like" evidence="1">
    <location>
        <begin position="3"/>
        <end position="277"/>
    </location>
</feature>
<dbReference type="PATRIC" id="fig|38307.3.peg.1124"/>
<comment type="caution">
    <text evidence="2">The sequence shown here is derived from an EMBL/GenBank/DDBJ whole genome shotgun (WGS) entry which is preliminary data.</text>
</comment>
<dbReference type="AlphaFoldDB" id="A0A1B6VME0"/>
<dbReference type="RefSeq" id="WP_064273944.1">
    <property type="nucleotide sequence ID" value="NZ_LUTU01000005.1"/>
</dbReference>
<evidence type="ECO:0000259" key="1">
    <source>
        <dbReference type="Pfam" id="PF05368"/>
    </source>
</evidence>
<accession>A0A1B6VME0</accession>
<dbReference type="Pfam" id="PF05368">
    <property type="entry name" value="NmrA"/>
    <property type="match status" value="1"/>
</dbReference>
<gene>
    <name evidence="2" type="ORF">A0123_01092</name>
</gene>
<protein>
    <submittedName>
        <fullName evidence="2">NmrA family transcriptional regulator</fullName>
    </submittedName>
</protein>
<dbReference type="InterPro" id="IPR051604">
    <property type="entry name" value="Ergot_Alk_Oxidoreductase"/>
</dbReference>
<dbReference type="InterPro" id="IPR036291">
    <property type="entry name" value="NAD(P)-bd_dom_sf"/>
</dbReference>